<gene>
    <name evidence="10" type="ORF">HICCMSTLAB_LOCUS13507</name>
</gene>
<dbReference type="GO" id="GO:0016020">
    <property type="term" value="C:membrane"/>
    <property type="evidence" value="ECO:0007669"/>
    <property type="project" value="UniProtKB-SubCell"/>
</dbReference>
<dbReference type="InterPro" id="IPR001594">
    <property type="entry name" value="Palmitoyltrfase_DHHC"/>
</dbReference>
<feature type="transmembrane region" description="Helical" evidence="7">
    <location>
        <begin position="42"/>
        <end position="62"/>
    </location>
</feature>
<evidence type="ECO:0000256" key="2">
    <source>
        <dbReference type="ARBA" id="ARBA00022692"/>
    </source>
</evidence>
<protein>
    <recommendedName>
        <fullName evidence="7">Palmitoyltransferase</fullName>
        <ecNumber evidence="7">2.3.1.225</ecNumber>
    </recommendedName>
</protein>
<dbReference type="Pfam" id="PF01529">
    <property type="entry name" value="DHHC"/>
    <property type="match status" value="1"/>
</dbReference>
<organism evidence="10 11">
    <name type="scientific">Cotesia congregata</name>
    <name type="common">Parasitoid wasp</name>
    <name type="synonym">Apanteles congregatus</name>
    <dbReference type="NCBI Taxonomy" id="51543"/>
    <lineage>
        <taxon>Eukaryota</taxon>
        <taxon>Metazoa</taxon>
        <taxon>Ecdysozoa</taxon>
        <taxon>Arthropoda</taxon>
        <taxon>Hexapoda</taxon>
        <taxon>Insecta</taxon>
        <taxon>Pterygota</taxon>
        <taxon>Neoptera</taxon>
        <taxon>Endopterygota</taxon>
        <taxon>Hymenoptera</taxon>
        <taxon>Apocrita</taxon>
        <taxon>Ichneumonoidea</taxon>
        <taxon>Braconidae</taxon>
        <taxon>Microgastrinae</taxon>
        <taxon>Cotesia</taxon>
    </lineage>
</organism>
<feature type="compositionally biased region" description="Polar residues" evidence="8">
    <location>
        <begin position="280"/>
        <end position="293"/>
    </location>
</feature>
<dbReference type="PROSITE" id="PS50216">
    <property type="entry name" value="DHHC"/>
    <property type="match status" value="1"/>
</dbReference>
<evidence type="ECO:0000256" key="3">
    <source>
        <dbReference type="ARBA" id="ARBA00022989"/>
    </source>
</evidence>
<evidence type="ECO:0000313" key="10">
    <source>
        <dbReference type="EMBL" id="CAG5108871.1"/>
    </source>
</evidence>
<reference evidence="10" key="1">
    <citation type="submission" date="2021-04" db="EMBL/GenBank/DDBJ databases">
        <authorList>
            <person name="Chebbi M.A.C M."/>
        </authorList>
    </citation>
    <scope>NUCLEOTIDE SEQUENCE</scope>
</reference>
<dbReference type="GO" id="GO:0019706">
    <property type="term" value="F:protein-cysteine S-palmitoyltransferase activity"/>
    <property type="evidence" value="ECO:0007669"/>
    <property type="project" value="UniProtKB-EC"/>
</dbReference>
<dbReference type="PANTHER" id="PTHR12349">
    <property type="entry name" value="ANKYRIN REPEAT AND LEM DOMAIN-CONTAINING PROTEIN 2"/>
    <property type="match status" value="1"/>
</dbReference>
<evidence type="ECO:0000256" key="8">
    <source>
        <dbReference type="SAM" id="MobiDB-lite"/>
    </source>
</evidence>
<comment type="caution">
    <text evidence="10">The sequence shown here is derived from an EMBL/GenBank/DDBJ whole genome shotgun (WGS) entry which is preliminary data.</text>
</comment>
<dbReference type="EMBL" id="CAJNRD030001124">
    <property type="protein sequence ID" value="CAG5108871.1"/>
    <property type="molecule type" value="Genomic_DNA"/>
</dbReference>
<dbReference type="OrthoDB" id="4096362at2759"/>
<feature type="region of interest" description="Disordered" evidence="8">
    <location>
        <begin position="518"/>
        <end position="574"/>
    </location>
</feature>
<evidence type="ECO:0000313" key="11">
    <source>
        <dbReference type="Proteomes" id="UP000786811"/>
    </source>
</evidence>
<keyword evidence="7" id="KW-0012">Acyltransferase</keyword>
<evidence type="ECO:0000259" key="9">
    <source>
        <dbReference type="Pfam" id="PF01529"/>
    </source>
</evidence>
<feature type="domain" description="Palmitoyltransferase DHHC" evidence="9">
    <location>
        <begin position="96"/>
        <end position="217"/>
    </location>
</feature>
<keyword evidence="2 7" id="KW-0812">Transmembrane</keyword>
<dbReference type="Proteomes" id="UP000786811">
    <property type="component" value="Unassembled WGS sequence"/>
</dbReference>
<evidence type="ECO:0000256" key="5">
    <source>
        <dbReference type="ARBA" id="ARBA00023463"/>
    </source>
</evidence>
<proteinExistence type="inferred from homology"/>
<evidence type="ECO:0000256" key="4">
    <source>
        <dbReference type="ARBA" id="ARBA00023136"/>
    </source>
</evidence>
<dbReference type="PANTHER" id="PTHR12349:SF2">
    <property type="entry name" value="PALMITOYLTRANSFERASE ZDHHC8"/>
    <property type="match status" value="1"/>
</dbReference>
<keyword evidence="3 7" id="KW-1133">Transmembrane helix</keyword>
<comment type="domain">
    <text evidence="7">The DHHC domain is required for palmitoyltransferase activity.</text>
</comment>
<comment type="similarity">
    <text evidence="5">Belongs to the DHHC palmitoyltransferase family. ERF2/ZDHHC9 subfamily.</text>
</comment>
<dbReference type="EC" id="2.3.1.225" evidence="7"/>
<name>A0A8J2MTF6_COTCN</name>
<feature type="compositionally biased region" description="Basic residues" evidence="8">
    <location>
        <begin position="346"/>
        <end position="364"/>
    </location>
</feature>
<feature type="compositionally biased region" description="Low complexity" evidence="8">
    <location>
        <begin position="557"/>
        <end position="568"/>
    </location>
</feature>
<sequence length="622" mass="69310">MPGCDVKARYLPATFAWILLLSTTTLFFYYPCQYYLFKYPWVPALQGVIAFFVLANFTLATFMDPGVIPKAPPDEDKEDEFRAPLFKNVEINGITIRMKWCVTCKFYRPPRCSHCSVCDHCIETFDHHCPWLNNCIGRRNYRFFFCFLLSLSCHMLSIFGLCLYFVLEHKEKLGEVDTTIAMVLMGVVTLLFIPIIGLTGFHVILVSRGRTTNEQVTGKFQNGYNPFSRGCFHNCCYTQFGPQFPSLKKPEKYLEKRRGASASEISTIGSENQVKTYMDSSNGVRNASSNAYNKLSPGRDGSDTDMEPTASQSADCEPTPPLQRHGSKSNFFLPPVETNDSPRHPPPQHRHPMHYPRGSPHPRSRGMNGSRSHTPDALSPEGAGSPAAGPQRGQGQGGASPTMQQRIRAIGVPTPLAISSPIRSPQRRFLSESELIRQNNDHPYSRTNNTVDNIRELAGSPQRGVYMWKDNSPSGYPGPPGMGGVNMPGNNIGIPVHPSALSQRPPPPYDYYCSNPTSPTQQPYSTAPRAAYHPASRGGVPVFPPTHQSPQVKRKNPPSMATPTTPTSNDARRRPMSFVRALEMNDSMEMVSIPNDTRSSQRPTTPTPDRTSVYDMNYEISV</sequence>
<evidence type="ECO:0000256" key="7">
    <source>
        <dbReference type="RuleBase" id="RU079119"/>
    </source>
</evidence>
<feature type="compositionally biased region" description="Low complexity" evidence="8">
    <location>
        <begin position="382"/>
        <end position="391"/>
    </location>
</feature>
<feature type="transmembrane region" description="Helical" evidence="7">
    <location>
        <begin position="179"/>
        <end position="205"/>
    </location>
</feature>
<keyword evidence="11" id="KW-1185">Reference proteome</keyword>
<keyword evidence="7" id="KW-0808">Transferase</keyword>
<feature type="transmembrane region" description="Helical" evidence="7">
    <location>
        <begin position="143"/>
        <end position="167"/>
    </location>
</feature>
<dbReference type="AlphaFoldDB" id="A0A8J2MTF6"/>
<feature type="compositionally biased region" description="Low complexity" evidence="8">
    <location>
        <begin position="596"/>
        <end position="611"/>
    </location>
</feature>
<comment type="catalytic activity">
    <reaction evidence="6">
        <text>L-cysteinyl-[protein] + hexadecanoyl-CoA = S-hexadecanoyl-L-cysteinyl-[protein] + CoA</text>
        <dbReference type="Rhea" id="RHEA:36683"/>
        <dbReference type="Rhea" id="RHEA-COMP:10131"/>
        <dbReference type="Rhea" id="RHEA-COMP:11032"/>
        <dbReference type="ChEBI" id="CHEBI:29950"/>
        <dbReference type="ChEBI" id="CHEBI:57287"/>
        <dbReference type="ChEBI" id="CHEBI:57379"/>
        <dbReference type="ChEBI" id="CHEBI:74151"/>
        <dbReference type="EC" id="2.3.1.225"/>
    </reaction>
    <physiologicalReaction direction="left-to-right" evidence="6">
        <dbReference type="Rhea" id="RHEA:36684"/>
    </physiologicalReaction>
</comment>
<comment type="subcellular location">
    <subcellularLocation>
        <location evidence="1">Membrane</location>
        <topology evidence="1">Multi-pass membrane protein</topology>
    </subcellularLocation>
</comment>
<keyword evidence="4 7" id="KW-0472">Membrane</keyword>
<feature type="transmembrane region" description="Helical" evidence="7">
    <location>
        <begin position="12"/>
        <end position="30"/>
    </location>
</feature>
<accession>A0A8J2MTF6</accession>
<feature type="region of interest" description="Disordered" evidence="8">
    <location>
        <begin position="280"/>
        <end position="403"/>
    </location>
</feature>
<feature type="region of interest" description="Disordered" evidence="8">
    <location>
        <begin position="586"/>
        <end position="622"/>
    </location>
</feature>
<evidence type="ECO:0000256" key="1">
    <source>
        <dbReference type="ARBA" id="ARBA00004141"/>
    </source>
</evidence>
<evidence type="ECO:0000256" key="6">
    <source>
        <dbReference type="ARBA" id="ARBA00047790"/>
    </source>
</evidence>